<protein>
    <submittedName>
        <fullName evidence="1">Uncharacterized protein</fullName>
    </submittedName>
</protein>
<dbReference type="Proteomes" id="UP000013097">
    <property type="component" value="Unassembled WGS sequence"/>
</dbReference>
<keyword evidence="2" id="KW-1185">Reference proteome</keyword>
<dbReference type="AlphaFoldDB" id="N9WB57"/>
<dbReference type="PATRIC" id="fig|999411.4.peg.2668"/>
<dbReference type="eggNOG" id="COG1961">
    <property type="taxonomic scope" value="Bacteria"/>
</dbReference>
<name>N9WB57_9CLOT</name>
<reference evidence="1 2" key="1">
    <citation type="submission" date="2013-01" db="EMBL/GenBank/DDBJ databases">
        <title>The Genome Sequence of Clostridium colicanis 209318.</title>
        <authorList>
            <consortium name="The Broad Institute Genome Sequencing Platform"/>
            <person name="Earl A."/>
            <person name="Ward D."/>
            <person name="Feldgarden M."/>
            <person name="Gevers D."/>
            <person name="Courvalin P."/>
            <person name="Lambert T."/>
            <person name="Walker B."/>
            <person name="Young S.K."/>
            <person name="Zeng Q."/>
            <person name="Gargeya S."/>
            <person name="Fitzgerald M."/>
            <person name="Haas B."/>
            <person name="Abouelleil A."/>
            <person name="Alvarado L."/>
            <person name="Arachchi H.M."/>
            <person name="Berlin A.M."/>
            <person name="Chapman S.B."/>
            <person name="Dewar J."/>
            <person name="Goldberg J."/>
            <person name="Griggs A."/>
            <person name="Gujja S."/>
            <person name="Hansen M."/>
            <person name="Howarth C."/>
            <person name="Imamovic A."/>
            <person name="Larimer J."/>
            <person name="McCowan C."/>
            <person name="Murphy C."/>
            <person name="Neiman D."/>
            <person name="Pearson M."/>
            <person name="Priest M."/>
            <person name="Roberts A."/>
            <person name="Saif S."/>
            <person name="Shea T."/>
            <person name="Sisk P."/>
            <person name="Sykes S."/>
            <person name="Wortman J."/>
            <person name="Nusbaum C."/>
            <person name="Birren B."/>
        </authorList>
    </citation>
    <scope>NUCLEOTIDE SEQUENCE [LARGE SCALE GENOMIC DNA]</scope>
    <source>
        <strain evidence="1 2">209318</strain>
    </source>
</reference>
<dbReference type="RefSeq" id="WP_002599187.1">
    <property type="nucleotide sequence ID" value="NZ_KB850956.1"/>
</dbReference>
<sequence>MESKEGKLKRIYDDECSLTSILKCLVFGSGMVIMRTTNKLAIISYCGCGNWKNKDTAVCNSNFIRVDKANDMYLEKYQNFYRMKR</sequence>
<comment type="caution">
    <text evidence="1">The sequence shown here is derived from an EMBL/GenBank/DDBJ whole genome shotgun (WGS) entry which is preliminary data.</text>
</comment>
<evidence type="ECO:0000313" key="1">
    <source>
        <dbReference type="EMBL" id="ENZ00231.1"/>
    </source>
</evidence>
<organism evidence="1 2">
    <name type="scientific">Clostridium thermobutyricum</name>
    <dbReference type="NCBI Taxonomy" id="29372"/>
    <lineage>
        <taxon>Bacteria</taxon>
        <taxon>Bacillati</taxon>
        <taxon>Bacillota</taxon>
        <taxon>Clostridia</taxon>
        <taxon>Eubacteriales</taxon>
        <taxon>Clostridiaceae</taxon>
        <taxon>Clostridium</taxon>
    </lineage>
</organism>
<proteinExistence type="predicted"/>
<accession>N9WB57</accession>
<gene>
    <name evidence="1" type="ORF">HMPREF1092_02746</name>
</gene>
<dbReference type="HOGENOM" id="CLU_2506860_0_0_9"/>
<evidence type="ECO:0000313" key="2">
    <source>
        <dbReference type="Proteomes" id="UP000013097"/>
    </source>
</evidence>
<dbReference type="EMBL" id="AGYT01000015">
    <property type="protein sequence ID" value="ENZ00231.1"/>
    <property type="molecule type" value="Genomic_DNA"/>
</dbReference>